<keyword evidence="5" id="KW-1185">Reference proteome</keyword>
<evidence type="ECO:0000256" key="1">
    <source>
        <dbReference type="ARBA" id="ARBA00005254"/>
    </source>
</evidence>
<dbReference type="CDD" id="cd06558">
    <property type="entry name" value="crotonase-like"/>
    <property type="match status" value="1"/>
</dbReference>
<dbReference type="InterPro" id="IPR029045">
    <property type="entry name" value="ClpP/crotonase-like_dom_sf"/>
</dbReference>
<dbReference type="PANTHER" id="PTHR11941">
    <property type="entry name" value="ENOYL-COA HYDRATASE-RELATED"/>
    <property type="match status" value="1"/>
</dbReference>
<dbReference type="InterPro" id="IPR014748">
    <property type="entry name" value="Enoyl-CoA_hydra_C"/>
</dbReference>
<dbReference type="Gene3D" id="1.10.12.10">
    <property type="entry name" value="Lyase 2-enoyl-coa Hydratase, Chain A, domain 2"/>
    <property type="match status" value="1"/>
</dbReference>
<protein>
    <submittedName>
        <fullName evidence="4">Enoyl-CoA hydratase</fullName>
        <ecNumber evidence="4">4.2.1.17</ecNumber>
    </submittedName>
</protein>
<dbReference type="NCBIfam" id="NF004475">
    <property type="entry name" value="PRK05809.1"/>
    <property type="match status" value="1"/>
</dbReference>
<reference evidence="4 5" key="1">
    <citation type="submission" date="2021-03" db="EMBL/GenBank/DDBJ databases">
        <title>Genomic Encyclopedia of Type Strains, Phase IV (KMG-IV): sequencing the most valuable type-strain genomes for metagenomic binning, comparative biology and taxonomic classification.</title>
        <authorList>
            <person name="Goeker M."/>
        </authorList>
    </citation>
    <scope>NUCLEOTIDE SEQUENCE [LARGE SCALE GENOMIC DNA]</scope>
    <source>
        <strain evidence="4 5">DSM 24004</strain>
    </source>
</reference>
<dbReference type="EMBL" id="JAGGKS010000005">
    <property type="protein sequence ID" value="MBP1925971.1"/>
    <property type="molecule type" value="Genomic_DNA"/>
</dbReference>
<dbReference type="GO" id="GO:0004300">
    <property type="term" value="F:enoyl-CoA hydratase activity"/>
    <property type="evidence" value="ECO:0007669"/>
    <property type="project" value="UniProtKB-EC"/>
</dbReference>
<name>A0ABS4GE40_9FIRM</name>
<dbReference type="SUPFAM" id="SSF52096">
    <property type="entry name" value="ClpP/crotonase"/>
    <property type="match status" value="1"/>
</dbReference>
<comment type="caution">
    <text evidence="4">The sequence shown here is derived from an EMBL/GenBank/DDBJ whole genome shotgun (WGS) entry which is preliminary data.</text>
</comment>
<sequence length="259" mass="28136">MEFKNLLVDKNEGICTVKINNPNSLNALNADVLSDLEMVFEDLENEDEISVVILTGEGKAFVAGADIAYMKDLNVLEGKRFGEYGSKIFRKIETLNKVVIAAVNGFALGGGCELCMSCDIRIASSKAKFGQPEVGLGITPGFSGTQRLPRLVGVGKAKELIYTGNIIKADEAYNIGLVNKVVEPEELMNEAYAMAKKISSNARIAVKYCKESINKGIETDIETGISYESNLFGLCFASEDQKEGMAAFIEKRSSNFKGK</sequence>
<dbReference type="PANTHER" id="PTHR11941:SF54">
    <property type="entry name" value="ENOYL-COA HYDRATASE, MITOCHONDRIAL"/>
    <property type="match status" value="1"/>
</dbReference>
<accession>A0ABS4GE40</accession>
<dbReference type="InterPro" id="IPR018376">
    <property type="entry name" value="Enoyl-CoA_hyd/isom_CS"/>
</dbReference>
<keyword evidence="2 4" id="KW-0456">Lyase</keyword>
<gene>
    <name evidence="4" type="ORF">J2Z76_001835</name>
</gene>
<dbReference type="Proteomes" id="UP001519342">
    <property type="component" value="Unassembled WGS sequence"/>
</dbReference>
<evidence type="ECO:0000313" key="5">
    <source>
        <dbReference type="Proteomes" id="UP001519342"/>
    </source>
</evidence>
<dbReference type="EC" id="4.2.1.17" evidence="4"/>
<dbReference type="InterPro" id="IPR001753">
    <property type="entry name" value="Enoyl-CoA_hydra/iso"/>
</dbReference>
<comment type="similarity">
    <text evidence="1 3">Belongs to the enoyl-CoA hydratase/isomerase family.</text>
</comment>
<dbReference type="PROSITE" id="PS00166">
    <property type="entry name" value="ENOYL_COA_HYDRATASE"/>
    <property type="match status" value="1"/>
</dbReference>
<evidence type="ECO:0000313" key="4">
    <source>
        <dbReference type="EMBL" id="MBP1925971.1"/>
    </source>
</evidence>
<proteinExistence type="inferred from homology"/>
<organism evidence="4 5">
    <name type="scientific">Sedimentibacter acidaminivorans</name>
    <dbReference type="NCBI Taxonomy" id="913099"/>
    <lineage>
        <taxon>Bacteria</taxon>
        <taxon>Bacillati</taxon>
        <taxon>Bacillota</taxon>
        <taxon>Tissierellia</taxon>
        <taxon>Sedimentibacter</taxon>
    </lineage>
</organism>
<evidence type="ECO:0000256" key="3">
    <source>
        <dbReference type="RuleBase" id="RU003707"/>
    </source>
</evidence>
<evidence type="ECO:0000256" key="2">
    <source>
        <dbReference type="ARBA" id="ARBA00023239"/>
    </source>
</evidence>
<dbReference type="RefSeq" id="WP_209511712.1">
    <property type="nucleotide sequence ID" value="NZ_JAGGKS010000005.1"/>
</dbReference>
<dbReference type="Gene3D" id="3.90.226.10">
    <property type="entry name" value="2-enoyl-CoA Hydratase, Chain A, domain 1"/>
    <property type="match status" value="1"/>
</dbReference>
<dbReference type="Pfam" id="PF00378">
    <property type="entry name" value="ECH_1"/>
    <property type="match status" value="1"/>
</dbReference>